<gene>
    <name evidence="1" type="ORF">AUEXF2481DRAFT_535643</name>
</gene>
<dbReference type="Proteomes" id="UP000030641">
    <property type="component" value="Unassembled WGS sequence"/>
</dbReference>
<dbReference type="GeneID" id="25368886"/>
<organism evidence="1 2">
    <name type="scientific">Aureobasidium subglaciale (strain EXF-2481)</name>
    <name type="common">Aureobasidium pullulans var. subglaciale</name>
    <dbReference type="NCBI Taxonomy" id="1043005"/>
    <lineage>
        <taxon>Eukaryota</taxon>
        <taxon>Fungi</taxon>
        <taxon>Dikarya</taxon>
        <taxon>Ascomycota</taxon>
        <taxon>Pezizomycotina</taxon>
        <taxon>Dothideomycetes</taxon>
        <taxon>Dothideomycetidae</taxon>
        <taxon>Dothideales</taxon>
        <taxon>Saccotheciaceae</taxon>
        <taxon>Aureobasidium</taxon>
    </lineage>
</organism>
<evidence type="ECO:0000313" key="1">
    <source>
        <dbReference type="EMBL" id="KEQ90586.1"/>
    </source>
</evidence>
<reference evidence="1 2" key="1">
    <citation type="journal article" date="2014" name="BMC Genomics">
        <title>Genome sequencing of four Aureobasidium pullulans varieties: biotechnological potential, stress tolerance, and description of new species.</title>
        <authorList>
            <person name="Gostin Ar C."/>
            <person name="Ohm R.A."/>
            <person name="Kogej T."/>
            <person name="Sonjak S."/>
            <person name="Turk M."/>
            <person name="Zajc J."/>
            <person name="Zalar P."/>
            <person name="Grube M."/>
            <person name="Sun H."/>
            <person name="Han J."/>
            <person name="Sharma A."/>
            <person name="Chiniquy J."/>
            <person name="Ngan C.Y."/>
            <person name="Lipzen A."/>
            <person name="Barry K."/>
            <person name="Grigoriev I.V."/>
            <person name="Gunde-Cimerman N."/>
        </authorList>
    </citation>
    <scope>NUCLEOTIDE SEQUENCE [LARGE SCALE GENOMIC DNA]</scope>
    <source>
        <strain evidence="1 2">EXF-2481</strain>
    </source>
</reference>
<name>A0A074YUT6_AURSE</name>
<proteinExistence type="predicted"/>
<evidence type="ECO:0000313" key="2">
    <source>
        <dbReference type="Proteomes" id="UP000030641"/>
    </source>
</evidence>
<protein>
    <submittedName>
        <fullName evidence="1">Uncharacterized protein</fullName>
    </submittedName>
</protein>
<dbReference type="HOGENOM" id="CLU_2084402_0_0_1"/>
<dbReference type="EMBL" id="KL584788">
    <property type="protein sequence ID" value="KEQ90586.1"/>
    <property type="molecule type" value="Genomic_DNA"/>
</dbReference>
<dbReference type="InParanoid" id="A0A074YUT6"/>
<keyword evidence="2" id="KW-1185">Reference proteome</keyword>
<dbReference type="RefSeq" id="XP_013339119.1">
    <property type="nucleotide sequence ID" value="XM_013483665.1"/>
</dbReference>
<sequence>MRIVSCMGRVANPRVVPRGPRRRQTRLGISWSTTVAFLGWRRAVLDARILALPYIHGPGKTNRNIASAASSSIRGIMRNSHSSSTTRKIEHQVSLDGEKVSAMTLIWPHQENLGPCR</sequence>
<dbReference type="AlphaFoldDB" id="A0A074YUT6"/>
<accession>A0A074YUT6</accession>